<evidence type="ECO:0000256" key="1">
    <source>
        <dbReference type="SAM" id="Phobius"/>
    </source>
</evidence>
<evidence type="ECO:0000313" key="3">
    <source>
        <dbReference type="Proteomes" id="UP000019247"/>
    </source>
</evidence>
<keyword evidence="1" id="KW-0812">Transmembrane</keyword>
<dbReference type="RefSeq" id="WP_024624708.1">
    <property type="nucleotide sequence ID" value="NZ_KK036459.1"/>
</dbReference>
<feature type="transmembrane region" description="Helical" evidence="1">
    <location>
        <begin position="45"/>
        <end position="69"/>
    </location>
</feature>
<dbReference type="AlphaFoldDB" id="W6TAF6"/>
<comment type="caution">
    <text evidence="2">The sequence shown here is derived from an EMBL/GenBank/DDBJ whole genome shotgun (WGS) entry which is preliminary data.</text>
</comment>
<dbReference type="PATRIC" id="fig|1400520.3.peg.222"/>
<dbReference type="EMBL" id="AWWK01000006">
    <property type="protein sequence ID" value="ETY75586.1"/>
    <property type="molecule type" value="Genomic_DNA"/>
</dbReference>
<gene>
    <name evidence="2" type="ORF">LFAB_01140</name>
</gene>
<dbReference type="Proteomes" id="UP000019247">
    <property type="component" value="Unassembled WGS sequence"/>
</dbReference>
<proteinExistence type="predicted"/>
<organism evidence="2 3">
    <name type="scientific">Lactiplantibacillus fabifermentans T30PCM01</name>
    <dbReference type="NCBI Taxonomy" id="1400520"/>
    <lineage>
        <taxon>Bacteria</taxon>
        <taxon>Bacillati</taxon>
        <taxon>Bacillota</taxon>
        <taxon>Bacilli</taxon>
        <taxon>Lactobacillales</taxon>
        <taxon>Lactobacillaceae</taxon>
        <taxon>Lactiplantibacillus</taxon>
    </lineage>
</organism>
<sequence>MIKYLAVPWNLLVGSLVLVFGGLSAILTALIQLDRGVSYGDLQLTLWGGFLLTLAGFVIALGTAIYALIKKRTHVSEN</sequence>
<evidence type="ECO:0000313" key="2">
    <source>
        <dbReference type="EMBL" id="ETY75586.1"/>
    </source>
</evidence>
<reference evidence="2 3" key="1">
    <citation type="journal article" date="2014" name="Genome Announc.">
        <title>Genome Sequence of Lactobacillus fabifermentans Strain T30PCM01, Isolated from Fermenting Grape Marc.</title>
        <authorList>
            <person name="Treu L."/>
            <person name="Vendramin V."/>
            <person name="Bovo B."/>
            <person name="Giacomini A."/>
            <person name="Corich V."/>
            <person name="Campanaro S."/>
        </authorList>
    </citation>
    <scope>NUCLEOTIDE SEQUENCE [LARGE SCALE GENOMIC DNA]</scope>
    <source>
        <strain evidence="2 3">T30PCM01</strain>
    </source>
</reference>
<feature type="transmembrane region" description="Helical" evidence="1">
    <location>
        <begin position="12"/>
        <end position="33"/>
    </location>
</feature>
<protein>
    <submittedName>
        <fullName evidence="2">Uncharacterized protein</fullName>
    </submittedName>
</protein>
<dbReference type="STRING" id="1400520.LFAB_01140"/>
<keyword evidence="1" id="KW-1133">Transmembrane helix</keyword>
<keyword evidence="1" id="KW-0472">Membrane</keyword>
<dbReference type="HOGENOM" id="CLU_2617528_0_0_9"/>
<name>W6TAF6_9LACO</name>
<accession>W6TAF6</accession>